<protein>
    <submittedName>
        <fullName evidence="1">Uncharacterized protein</fullName>
    </submittedName>
</protein>
<gene>
    <name evidence="1" type="ORF">UR64_C0009G0025</name>
</gene>
<evidence type="ECO:0000313" key="2">
    <source>
        <dbReference type="Proteomes" id="UP000034952"/>
    </source>
</evidence>
<proteinExistence type="predicted"/>
<sequence>MESYENSGSYLEKLGEVGSKAKIEKLGIKPGKKSKTKVGKIIELDLYVPIRPGMPIRKTREIDNPNPLRQKRGIGITSPVVSILKINEDEYLIETITSTYRLWLN</sequence>
<dbReference type="AlphaFoldDB" id="A0A0G0EG51"/>
<accession>A0A0G0EG51</accession>
<organism evidence="1 2">
    <name type="scientific">Candidatus Nomurabacteria bacterium GW2011_GWE1_35_16</name>
    <dbReference type="NCBI Taxonomy" id="1618761"/>
    <lineage>
        <taxon>Bacteria</taxon>
        <taxon>Candidatus Nomuraibacteriota</taxon>
    </lineage>
</organism>
<name>A0A0G0EG51_9BACT</name>
<comment type="caution">
    <text evidence="1">The sequence shown here is derived from an EMBL/GenBank/DDBJ whole genome shotgun (WGS) entry which is preliminary data.</text>
</comment>
<reference evidence="1 2" key="1">
    <citation type="journal article" date="2015" name="Nature">
        <title>rRNA introns, odd ribosomes, and small enigmatic genomes across a large radiation of phyla.</title>
        <authorList>
            <person name="Brown C.T."/>
            <person name="Hug L.A."/>
            <person name="Thomas B.C."/>
            <person name="Sharon I."/>
            <person name="Castelle C.J."/>
            <person name="Singh A."/>
            <person name="Wilkins M.J."/>
            <person name="Williams K.H."/>
            <person name="Banfield J.F."/>
        </authorList>
    </citation>
    <scope>NUCLEOTIDE SEQUENCE [LARGE SCALE GENOMIC DNA]</scope>
</reference>
<dbReference type="EMBL" id="LBPY01000009">
    <property type="protein sequence ID" value="KKP66322.1"/>
    <property type="molecule type" value="Genomic_DNA"/>
</dbReference>
<dbReference type="Proteomes" id="UP000034952">
    <property type="component" value="Unassembled WGS sequence"/>
</dbReference>
<evidence type="ECO:0000313" key="1">
    <source>
        <dbReference type="EMBL" id="KKP66322.1"/>
    </source>
</evidence>